<dbReference type="EC" id="2.3.2.27" evidence="4"/>
<evidence type="ECO:0000256" key="2">
    <source>
        <dbReference type="ARBA" id="ARBA00004167"/>
    </source>
</evidence>
<name>A0A843VTA0_COLES</name>
<evidence type="ECO:0000256" key="3">
    <source>
        <dbReference type="ARBA" id="ARBA00004906"/>
    </source>
</evidence>
<accession>A0A843VTA0</accession>
<keyword evidence="6" id="KW-0812">Transmembrane</keyword>
<dbReference type="PANTHER" id="PTHR14155:SF263">
    <property type="entry name" value="E3 UBIQUITIN-PROTEIN LIGASE ATL6"/>
    <property type="match status" value="1"/>
</dbReference>
<evidence type="ECO:0000256" key="1">
    <source>
        <dbReference type="ARBA" id="ARBA00000900"/>
    </source>
</evidence>
<keyword evidence="10" id="KW-0862">Zinc</keyword>
<dbReference type="SUPFAM" id="SSF57850">
    <property type="entry name" value="RING/U-box"/>
    <property type="match status" value="1"/>
</dbReference>
<dbReference type="GO" id="GO:0008270">
    <property type="term" value="F:zinc ion binding"/>
    <property type="evidence" value="ECO:0007669"/>
    <property type="project" value="UniProtKB-KW"/>
</dbReference>
<organism evidence="17 18">
    <name type="scientific">Colocasia esculenta</name>
    <name type="common">Wild taro</name>
    <name type="synonym">Arum esculentum</name>
    <dbReference type="NCBI Taxonomy" id="4460"/>
    <lineage>
        <taxon>Eukaryota</taxon>
        <taxon>Viridiplantae</taxon>
        <taxon>Streptophyta</taxon>
        <taxon>Embryophyta</taxon>
        <taxon>Tracheophyta</taxon>
        <taxon>Spermatophyta</taxon>
        <taxon>Magnoliopsida</taxon>
        <taxon>Liliopsida</taxon>
        <taxon>Araceae</taxon>
        <taxon>Aroideae</taxon>
        <taxon>Colocasieae</taxon>
        <taxon>Colocasia</taxon>
    </lineage>
</organism>
<evidence type="ECO:0000256" key="15">
    <source>
        <dbReference type="SAM" id="MobiDB-lite"/>
    </source>
</evidence>
<reference evidence="17" key="1">
    <citation type="submission" date="2017-07" db="EMBL/GenBank/DDBJ databases">
        <title>Taro Niue Genome Assembly and Annotation.</title>
        <authorList>
            <person name="Atibalentja N."/>
            <person name="Keating K."/>
            <person name="Fields C.J."/>
        </authorList>
    </citation>
    <scope>NUCLEOTIDE SEQUENCE</scope>
    <source>
        <strain evidence="17">Niue_2</strain>
        <tissue evidence="17">Leaf</tissue>
    </source>
</reference>
<evidence type="ECO:0000259" key="16">
    <source>
        <dbReference type="PROSITE" id="PS50089"/>
    </source>
</evidence>
<keyword evidence="11" id="KW-1133">Transmembrane helix</keyword>
<evidence type="ECO:0000313" key="17">
    <source>
        <dbReference type="EMBL" id="MQL97457.1"/>
    </source>
</evidence>
<evidence type="ECO:0000256" key="10">
    <source>
        <dbReference type="ARBA" id="ARBA00022833"/>
    </source>
</evidence>
<comment type="similarity">
    <text evidence="13">Belongs to the RING-type zinc finger family. ATL subfamily.</text>
</comment>
<protein>
    <recommendedName>
        <fullName evidence="4">RING-type E3 ubiquitin transferase</fullName>
        <ecNumber evidence="4">2.3.2.27</ecNumber>
    </recommendedName>
</protein>
<dbReference type="PROSITE" id="PS50089">
    <property type="entry name" value="ZF_RING_2"/>
    <property type="match status" value="1"/>
</dbReference>
<comment type="caution">
    <text evidence="17">The sequence shown here is derived from an EMBL/GenBank/DDBJ whole genome shotgun (WGS) entry which is preliminary data.</text>
</comment>
<keyword evidence="12" id="KW-0472">Membrane</keyword>
<evidence type="ECO:0000256" key="12">
    <source>
        <dbReference type="ARBA" id="ARBA00023136"/>
    </source>
</evidence>
<dbReference type="CDD" id="cd16461">
    <property type="entry name" value="RING-H2_EL5-like"/>
    <property type="match status" value="1"/>
</dbReference>
<comment type="pathway">
    <text evidence="3">Protein modification; protein ubiquitination.</text>
</comment>
<dbReference type="EMBL" id="NMUH01002053">
    <property type="protein sequence ID" value="MQL97457.1"/>
    <property type="molecule type" value="Genomic_DNA"/>
</dbReference>
<evidence type="ECO:0000313" key="18">
    <source>
        <dbReference type="Proteomes" id="UP000652761"/>
    </source>
</evidence>
<dbReference type="OrthoDB" id="8062037at2759"/>
<dbReference type="Gene3D" id="3.30.40.10">
    <property type="entry name" value="Zinc/RING finger domain, C3HC4 (zinc finger)"/>
    <property type="match status" value="1"/>
</dbReference>
<keyword evidence="5" id="KW-0808">Transferase</keyword>
<feature type="domain" description="RING-type" evidence="16">
    <location>
        <begin position="68"/>
        <end position="110"/>
    </location>
</feature>
<dbReference type="Pfam" id="PF13639">
    <property type="entry name" value="zf-RING_2"/>
    <property type="match status" value="1"/>
</dbReference>
<dbReference type="PANTHER" id="PTHR14155">
    <property type="entry name" value="RING FINGER DOMAIN-CONTAINING"/>
    <property type="match status" value="1"/>
</dbReference>
<evidence type="ECO:0000256" key="9">
    <source>
        <dbReference type="ARBA" id="ARBA00022786"/>
    </source>
</evidence>
<evidence type="ECO:0000256" key="5">
    <source>
        <dbReference type="ARBA" id="ARBA00022679"/>
    </source>
</evidence>
<dbReference type="AlphaFoldDB" id="A0A843VTA0"/>
<keyword evidence="8 14" id="KW-0863">Zinc-finger</keyword>
<dbReference type="InterPro" id="IPR013083">
    <property type="entry name" value="Znf_RING/FYVE/PHD"/>
</dbReference>
<dbReference type="InterPro" id="IPR053238">
    <property type="entry name" value="RING-H2_zinc_finger"/>
</dbReference>
<comment type="subcellular location">
    <subcellularLocation>
        <location evidence="2">Membrane</location>
        <topology evidence="2">Single-pass membrane protein</topology>
    </subcellularLocation>
</comment>
<proteinExistence type="inferred from homology"/>
<evidence type="ECO:0000256" key="14">
    <source>
        <dbReference type="PROSITE-ProRule" id="PRU00175"/>
    </source>
</evidence>
<dbReference type="Proteomes" id="UP000652761">
    <property type="component" value="Unassembled WGS sequence"/>
</dbReference>
<keyword evidence="18" id="KW-1185">Reference proteome</keyword>
<dbReference type="GO" id="GO:0061630">
    <property type="term" value="F:ubiquitin protein ligase activity"/>
    <property type="evidence" value="ECO:0007669"/>
    <property type="project" value="UniProtKB-EC"/>
</dbReference>
<keyword evidence="7" id="KW-0479">Metal-binding</keyword>
<evidence type="ECO:0000256" key="11">
    <source>
        <dbReference type="ARBA" id="ARBA00022989"/>
    </source>
</evidence>
<evidence type="ECO:0000256" key="13">
    <source>
        <dbReference type="ARBA" id="ARBA00024209"/>
    </source>
</evidence>
<keyword evidence="9" id="KW-0833">Ubl conjugation pathway</keyword>
<sequence>MDHQREARELLPKIIELSSPYGSPQPLRCRCPRPPPPHGQLLGPNMPLPTLVYADVKEHKIGKGALECIVCLCKFEDDDTLRLLPKCDHVFHPDCIDAWLFAQTTYPICRANLSSDPNAATPKAVPIVPYAAEEVNAVTPTTVVVDGAGSGERHMEGADNSTAAAAIVTGQSDHVAITIDVPPTPESVQKKSESSLALLPTDRMARVESKSRLPWQSKSSLRPPRFPRSH</sequence>
<comment type="catalytic activity">
    <reaction evidence="1">
        <text>S-ubiquitinyl-[E2 ubiquitin-conjugating enzyme]-L-cysteine + [acceptor protein]-L-lysine = [E2 ubiquitin-conjugating enzyme]-L-cysteine + N(6)-ubiquitinyl-[acceptor protein]-L-lysine.</text>
        <dbReference type="EC" id="2.3.2.27"/>
    </reaction>
</comment>
<gene>
    <name evidence="17" type="ORF">Taro_030149</name>
</gene>
<evidence type="ECO:0000256" key="7">
    <source>
        <dbReference type="ARBA" id="ARBA00022723"/>
    </source>
</evidence>
<evidence type="ECO:0000256" key="6">
    <source>
        <dbReference type="ARBA" id="ARBA00022692"/>
    </source>
</evidence>
<dbReference type="FunFam" id="3.30.40.10:FF:000187">
    <property type="entry name" value="E3 ubiquitin-protein ligase ATL6"/>
    <property type="match status" value="1"/>
</dbReference>
<evidence type="ECO:0000256" key="8">
    <source>
        <dbReference type="ARBA" id="ARBA00022771"/>
    </source>
</evidence>
<feature type="region of interest" description="Disordered" evidence="15">
    <location>
        <begin position="183"/>
        <end position="230"/>
    </location>
</feature>
<evidence type="ECO:0000256" key="4">
    <source>
        <dbReference type="ARBA" id="ARBA00012483"/>
    </source>
</evidence>
<dbReference type="GO" id="GO:0016020">
    <property type="term" value="C:membrane"/>
    <property type="evidence" value="ECO:0007669"/>
    <property type="project" value="UniProtKB-SubCell"/>
</dbReference>
<dbReference type="InterPro" id="IPR001841">
    <property type="entry name" value="Znf_RING"/>
</dbReference>